<accession>A0ABQ3QYK9</accession>
<keyword evidence="2" id="KW-1185">Reference proteome</keyword>
<evidence type="ECO:0000313" key="2">
    <source>
        <dbReference type="Proteomes" id="UP001050808"/>
    </source>
</evidence>
<protein>
    <submittedName>
        <fullName evidence="1">Uncharacterized protein</fullName>
    </submittedName>
</protein>
<name>A0ABQ3QYK9_9ACTN</name>
<evidence type="ECO:0000313" key="1">
    <source>
        <dbReference type="EMBL" id="GHI42333.1"/>
    </source>
</evidence>
<reference evidence="1" key="1">
    <citation type="submission" date="2024-05" db="EMBL/GenBank/DDBJ databases">
        <title>Whole genome shotgun sequence of Streptomyces violascens NBRC 12920.</title>
        <authorList>
            <person name="Komaki H."/>
            <person name="Tamura T."/>
        </authorList>
    </citation>
    <scope>NUCLEOTIDE SEQUENCE</scope>
    <source>
        <strain evidence="1">NBRC 12920</strain>
    </source>
</reference>
<sequence length="92" mass="9650">MINRGNRGALENCAASRLSIPQSGLRQTSSLSPRAGVVVIIVVITTCLCTGSMHDSASALQQLVSAALSGGVTVHCYSARRLPVRRVFVRGV</sequence>
<dbReference type="EMBL" id="BNDY01000017">
    <property type="protein sequence ID" value="GHI42333.1"/>
    <property type="molecule type" value="Genomic_DNA"/>
</dbReference>
<comment type="caution">
    <text evidence="1">The sequence shown here is derived from an EMBL/GenBank/DDBJ whole genome shotgun (WGS) entry which is preliminary data.</text>
</comment>
<gene>
    <name evidence="1" type="ORF">Sviol_67410</name>
</gene>
<organism evidence="1 2">
    <name type="scientific">Streptomyces violascens</name>
    <dbReference type="NCBI Taxonomy" id="67381"/>
    <lineage>
        <taxon>Bacteria</taxon>
        <taxon>Bacillati</taxon>
        <taxon>Actinomycetota</taxon>
        <taxon>Actinomycetes</taxon>
        <taxon>Kitasatosporales</taxon>
        <taxon>Streptomycetaceae</taxon>
        <taxon>Streptomyces</taxon>
    </lineage>
</organism>
<dbReference type="Proteomes" id="UP001050808">
    <property type="component" value="Unassembled WGS sequence"/>
</dbReference>
<proteinExistence type="predicted"/>